<evidence type="ECO:0000313" key="3">
    <source>
        <dbReference type="Proteomes" id="UP000231267"/>
    </source>
</evidence>
<organism evidence="2 3">
    <name type="scientific">Candidatus Taenaricola geysiri</name>
    <dbReference type="NCBI Taxonomy" id="1974752"/>
    <lineage>
        <taxon>Bacteria</taxon>
        <taxon>Pseudomonadati</taxon>
        <taxon>Candidatus Omnitrophota</taxon>
        <taxon>Candidatus Taenaricola</taxon>
    </lineage>
</organism>
<feature type="signal peptide" evidence="1">
    <location>
        <begin position="1"/>
        <end position="17"/>
    </location>
</feature>
<comment type="caution">
    <text evidence="2">The sequence shown here is derived from an EMBL/GenBank/DDBJ whole genome shotgun (WGS) entry which is preliminary data.</text>
</comment>
<protein>
    <recommendedName>
        <fullName evidence="4">Lipoprotein</fullName>
    </recommendedName>
</protein>
<keyword evidence="1" id="KW-0732">Signal</keyword>
<dbReference type="EMBL" id="PFGP01000082">
    <property type="protein sequence ID" value="PIW66405.1"/>
    <property type="molecule type" value="Genomic_DNA"/>
</dbReference>
<dbReference type="Proteomes" id="UP000231267">
    <property type="component" value="Unassembled WGS sequence"/>
</dbReference>
<feature type="chain" id="PRO_5014432890" description="Lipoprotein" evidence="1">
    <location>
        <begin position="18"/>
        <end position="243"/>
    </location>
</feature>
<accession>A0A2J0LEW3</accession>
<proteinExistence type="predicted"/>
<sequence>MKNILGLILCLSLFGCATIPSFRVLEPAVDEEVIDIPYLNQESRVELGETIVAKGKIYSCTYKGMTLFNEVHSQGEPKALVGGSVSVPPGDLIMKAEDAEWEYFYAKQVMITRWGAVWPGVGGLRFSKINSTIEIFAPDFTWAWSKVPHAVPQYKIHKIKSDKEHKPSFKQELIYNGRLGNSVKFLYREISDDMMRPAFSQEIQYDLNDGKTIGFKGSRIEIIKASNTELRYKVIKNFPELNY</sequence>
<reference evidence="2 3" key="1">
    <citation type="submission" date="2017-09" db="EMBL/GenBank/DDBJ databases">
        <title>Depth-based differentiation of microbial function through sediment-hosted aquifers and enrichment of novel symbionts in the deep terrestrial subsurface.</title>
        <authorList>
            <person name="Probst A.J."/>
            <person name="Ladd B."/>
            <person name="Jarett J.K."/>
            <person name="Geller-Mcgrath D.E."/>
            <person name="Sieber C.M."/>
            <person name="Emerson J.B."/>
            <person name="Anantharaman K."/>
            <person name="Thomas B.C."/>
            <person name="Malmstrom R."/>
            <person name="Stieglmeier M."/>
            <person name="Klingl A."/>
            <person name="Woyke T."/>
            <person name="Ryan C.M."/>
            <person name="Banfield J.F."/>
        </authorList>
    </citation>
    <scope>NUCLEOTIDE SEQUENCE [LARGE SCALE GENOMIC DNA]</scope>
    <source>
        <strain evidence="2">CG12_big_fil_rev_8_21_14_0_65_43_15</strain>
    </source>
</reference>
<gene>
    <name evidence="2" type="ORF">COW11_03515</name>
</gene>
<dbReference type="PROSITE" id="PS51257">
    <property type="entry name" value="PROKAR_LIPOPROTEIN"/>
    <property type="match status" value="1"/>
</dbReference>
<evidence type="ECO:0008006" key="4">
    <source>
        <dbReference type="Google" id="ProtNLM"/>
    </source>
</evidence>
<name>A0A2J0LEW3_9BACT</name>
<dbReference type="AlphaFoldDB" id="A0A2J0LEW3"/>
<evidence type="ECO:0000256" key="1">
    <source>
        <dbReference type="SAM" id="SignalP"/>
    </source>
</evidence>
<evidence type="ECO:0000313" key="2">
    <source>
        <dbReference type="EMBL" id="PIW66405.1"/>
    </source>
</evidence>